<dbReference type="FunCoup" id="A5DJX4">
    <property type="interactions" value="770"/>
</dbReference>
<dbReference type="GO" id="GO:0042030">
    <property type="term" value="F:ATPase inhibitor activity"/>
    <property type="evidence" value="ECO:0007669"/>
    <property type="project" value="EnsemblFungi"/>
</dbReference>
<comment type="similarity">
    <text evidence="1">Belongs to the IST1 family.</text>
</comment>
<accession>A5DJX4</accession>
<dbReference type="FunFam" id="1.20.1260.60:FF:000002">
    <property type="entry name" value="Vacuolar protein sorting-associated protein IST1"/>
    <property type="match status" value="1"/>
</dbReference>
<dbReference type="GeneID" id="5125927"/>
<dbReference type="GO" id="GO:0005768">
    <property type="term" value="C:endosome"/>
    <property type="evidence" value="ECO:0007669"/>
    <property type="project" value="EnsemblFungi"/>
</dbReference>
<dbReference type="InParanoid" id="A5DJX4"/>
<dbReference type="AlphaFoldDB" id="A5DJX4"/>
<dbReference type="STRING" id="294746.A5DJX4"/>
<name>A5DJX4_PICGU</name>
<evidence type="ECO:0000256" key="1">
    <source>
        <dbReference type="ARBA" id="ARBA00005536"/>
    </source>
</evidence>
<evidence type="ECO:0008006" key="5">
    <source>
        <dbReference type="Google" id="ProtNLM"/>
    </source>
</evidence>
<dbReference type="OMA" id="HEFVEMS"/>
<dbReference type="eggNOG" id="KOG2027">
    <property type="taxonomic scope" value="Eukaryota"/>
</dbReference>
<evidence type="ECO:0000256" key="2">
    <source>
        <dbReference type="SAM" id="MobiDB-lite"/>
    </source>
</evidence>
<dbReference type="VEuPathDB" id="FungiDB:PGUG_03575"/>
<keyword evidence="4" id="KW-1185">Reference proteome</keyword>
<dbReference type="GO" id="GO:0099638">
    <property type="term" value="P:endosome to plasma membrane protein transport"/>
    <property type="evidence" value="ECO:0007669"/>
    <property type="project" value="EnsemblFungi"/>
</dbReference>
<dbReference type="Gene3D" id="1.20.1260.60">
    <property type="entry name" value="Vacuolar protein sorting-associated protein Ist1"/>
    <property type="match status" value="1"/>
</dbReference>
<reference evidence="3 4" key="1">
    <citation type="journal article" date="2009" name="Nature">
        <title>Evolution of pathogenicity and sexual reproduction in eight Candida genomes.</title>
        <authorList>
            <person name="Butler G."/>
            <person name="Rasmussen M.D."/>
            <person name="Lin M.F."/>
            <person name="Santos M.A."/>
            <person name="Sakthikumar S."/>
            <person name="Munro C.A."/>
            <person name="Rheinbay E."/>
            <person name="Grabherr M."/>
            <person name="Forche A."/>
            <person name="Reedy J.L."/>
            <person name="Agrafioti I."/>
            <person name="Arnaud M.B."/>
            <person name="Bates S."/>
            <person name="Brown A.J."/>
            <person name="Brunke S."/>
            <person name="Costanzo M.C."/>
            <person name="Fitzpatrick D.A."/>
            <person name="de Groot P.W."/>
            <person name="Harris D."/>
            <person name="Hoyer L.L."/>
            <person name="Hube B."/>
            <person name="Klis F.M."/>
            <person name="Kodira C."/>
            <person name="Lennard N."/>
            <person name="Logue M.E."/>
            <person name="Martin R."/>
            <person name="Neiman A.M."/>
            <person name="Nikolaou E."/>
            <person name="Quail M.A."/>
            <person name="Quinn J."/>
            <person name="Santos M.C."/>
            <person name="Schmitzberger F.F."/>
            <person name="Sherlock G."/>
            <person name="Shah P."/>
            <person name="Silverstein K.A."/>
            <person name="Skrzypek M.S."/>
            <person name="Soll D."/>
            <person name="Staggs R."/>
            <person name="Stansfield I."/>
            <person name="Stumpf M.P."/>
            <person name="Sudbery P.E."/>
            <person name="Srikantha T."/>
            <person name="Zeng Q."/>
            <person name="Berman J."/>
            <person name="Berriman M."/>
            <person name="Heitman J."/>
            <person name="Gow N.A."/>
            <person name="Lorenz M.C."/>
            <person name="Birren B.W."/>
            <person name="Kellis M."/>
            <person name="Cuomo C.A."/>
        </authorList>
    </citation>
    <scope>NUCLEOTIDE SEQUENCE [LARGE SCALE GENOMIC DNA]</scope>
    <source>
        <strain evidence="4">ATCC 6260 / CBS 566 / DSM 6381 / JCM 1539 / NBRC 10279 / NRRL Y-324</strain>
    </source>
</reference>
<dbReference type="GO" id="GO:0032511">
    <property type="term" value="P:late endosome to vacuole transport via multivesicular body sorting pathway"/>
    <property type="evidence" value="ECO:0007669"/>
    <property type="project" value="EnsemblFungi"/>
</dbReference>
<dbReference type="RefSeq" id="XP_001484194.2">
    <property type="nucleotide sequence ID" value="XM_001484144.1"/>
</dbReference>
<dbReference type="Proteomes" id="UP000001997">
    <property type="component" value="Unassembled WGS sequence"/>
</dbReference>
<dbReference type="KEGG" id="pgu:PGUG_03575"/>
<gene>
    <name evidence="3" type="ORF">PGUG_03575</name>
</gene>
<dbReference type="Pfam" id="PF03398">
    <property type="entry name" value="Ist1"/>
    <property type="match status" value="1"/>
</dbReference>
<dbReference type="HOGENOM" id="CLU_037652_2_0_1"/>
<feature type="region of interest" description="Disordered" evidence="2">
    <location>
        <begin position="181"/>
        <end position="228"/>
    </location>
</feature>
<organism evidence="3 4">
    <name type="scientific">Meyerozyma guilliermondii (strain ATCC 6260 / CBS 566 / DSM 6381 / JCM 1539 / NBRC 10279 / NRRL Y-324)</name>
    <name type="common">Yeast</name>
    <name type="synonym">Candida guilliermondii</name>
    <dbReference type="NCBI Taxonomy" id="294746"/>
    <lineage>
        <taxon>Eukaryota</taxon>
        <taxon>Fungi</taxon>
        <taxon>Dikarya</taxon>
        <taxon>Ascomycota</taxon>
        <taxon>Saccharomycotina</taxon>
        <taxon>Pichiomycetes</taxon>
        <taxon>Debaryomycetaceae</taxon>
        <taxon>Meyerozyma</taxon>
    </lineage>
</organism>
<dbReference type="OrthoDB" id="29853at2759"/>
<dbReference type="EMBL" id="CH408158">
    <property type="protein sequence ID" value="EDK39477.2"/>
    <property type="molecule type" value="Genomic_DNA"/>
</dbReference>
<sequence>MPHPPVNPTRIKTTLKMAISKLKFVQEKKTALTKQQRRQLADILKLGKETSAEIRVENIIRDDVYVELLEYMELYCELLLARIVSISDLTRTTVDPGIEEAVSSVIYAAPHSELKEMTMLRDMFHVRYGDEYFKSAVDNENGKVPEKILKRCSVEPPPESLVILYLSEIARTYDAPYSKMIVNDKDDDDDEPSGGEALKEKENEKKLENPIGEIAESKPQSAAKKDQQDFDQLKARFAALKGGK</sequence>
<proteinExistence type="inferred from homology"/>
<dbReference type="PANTHER" id="PTHR12161:SF5">
    <property type="entry name" value="IST1 HOMOLOG"/>
    <property type="match status" value="1"/>
</dbReference>
<evidence type="ECO:0000313" key="3">
    <source>
        <dbReference type="EMBL" id="EDK39477.2"/>
    </source>
</evidence>
<evidence type="ECO:0000313" key="4">
    <source>
        <dbReference type="Proteomes" id="UP000001997"/>
    </source>
</evidence>
<dbReference type="InterPro" id="IPR005061">
    <property type="entry name" value="Ist1"/>
</dbReference>
<dbReference type="PANTHER" id="PTHR12161">
    <property type="entry name" value="IST1 FAMILY MEMBER"/>
    <property type="match status" value="1"/>
</dbReference>
<protein>
    <recommendedName>
        <fullName evidence="5">DUF292-domain-containing protein</fullName>
    </recommendedName>
</protein>
<dbReference type="InterPro" id="IPR042277">
    <property type="entry name" value="IST1-like"/>
</dbReference>
<feature type="compositionally biased region" description="Basic and acidic residues" evidence="2">
    <location>
        <begin position="197"/>
        <end position="208"/>
    </location>
</feature>